<feature type="compositionally biased region" description="Low complexity" evidence="3">
    <location>
        <begin position="79"/>
        <end position="93"/>
    </location>
</feature>
<comment type="catalytic activity">
    <reaction evidence="2">
        <text>Thiol-dependent hydrolysis of ester, thioester, amide, peptide and isopeptide bonds formed by the C-terminal Gly of ubiquitin (a 76-residue protein attached to proteins as an intracellular targeting signal).</text>
        <dbReference type="EC" id="3.4.19.12"/>
    </reaction>
</comment>
<feature type="region of interest" description="Disordered" evidence="3">
    <location>
        <begin position="75"/>
        <end position="100"/>
    </location>
</feature>
<dbReference type="Proteomes" id="UP000000305">
    <property type="component" value="Unassembled WGS sequence"/>
</dbReference>
<evidence type="ECO:0000313" key="6">
    <source>
        <dbReference type="EMBL" id="EFX75218.1"/>
    </source>
</evidence>
<comment type="similarity">
    <text evidence="1 2">Belongs to the MINDY deubiquitinase family. FAM63 subfamily.</text>
</comment>
<dbReference type="InterPro" id="IPR033979">
    <property type="entry name" value="MINDY_domain"/>
</dbReference>
<proteinExistence type="inferred from homology"/>
<name>E9GYU5_DAPPU</name>
<dbReference type="GO" id="GO:0036435">
    <property type="term" value="F:K48-linked polyubiquitin modification-dependent protein binding"/>
    <property type="evidence" value="ECO:0007669"/>
    <property type="project" value="UniProtKB-UniRule"/>
</dbReference>
<gene>
    <name evidence="6" type="ORF">DAPPUDRAFT_323426</name>
</gene>
<feature type="domain" description="MINDY deubiquitinase" evidence="4">
    <location>
        <begin position="244"/>
        <end position="345"/>
    </location>
</feature>
<evidence type="ECO:0000256" key="1">
    <source>
        <dbReference type="ARBA" id="ARBA00006616"/>
    </source>
</evidence>
<dbReference type="GO" id="GO:0016807">
    <property type="term" value="F:cysteine-type carboxypeptidase activity"/>
    <property type="evidence" value="ECO:0000318"/>
    <property type="project" value="GO_Central"/>
</dbReference>
<keyword evidence="2" id="KW-0645">Protease</keyword>
<dbReference type="EMBL" id="GL732576">
    <property type="protein sequence ID" value="EFX75218.1"/>
    <property type="molecule type" value="Genomic_DNA"/>
</dbReference>
<comment type="function">
    <text evidence="2">Hydrolase that can specifically remove 'Lys-48'-linked conjugated ubiquitin from proteins. Has exodeubiquitinase activity and has a preference for long polyubiquitin chains. May play a regulatory role at the level of protein turnover.</text>
</comment>
<keyword evidence="2" id="KW-0833">Ubl conjugation pathway</keyword>
<dbReference type="Pfam" id="PF04424">
    <property type="entry name" value="MINDY_DUB"/>
    <property type="match status" value="1"/>
</dbReference>
<evidence type="ECO:0000259" key="5">
    <source>
        <dbReference type="Pfam" id="PF13976"/>
    </source>
</evidence>
<reference evidence="6 7" key="1">
    <citation type="journal article" date="2011" name="Science">
        <title>The ecoresponsive genome of Daphnia pulex.</title>
        <authorList>
            <person name="Colbourne J.K."/>
            <person name="Pfrender M.E."/>
            <person name="Gilbert D."/>
            <person name="Thomas W.K."/>
            <person name="Tucker A."/>
            <person name="Oakley T.H."/>
            <person name="Tokishita S."/>
            <person name="Aerts A."/>
            <person name="Arnold G.J."/>
            <person name="Basu M.K."/>
            <person name="Bauer D.J."/>
            <person name="Caceres C.E."/>
            <person name="Carmel L."/>
            <person name="Casola C."/>
            <person name="Choi J.H."/>
            <person name="Detter J.C."/>
            <person name="Dong Q."/>
            <person name="Dusheyko S."/>
            <person name="Eads B.D."/>
            <person name="Frohlich T."/>
            <person name="Geiler-Samerotte K.A."/>
            <person name="Gerlach D."/>
            <person name="Hatcher P."/>
            <person name="Jogdeo S."/>
            <person name="Krijgsveld J."/>
            <person name="Kriventseva E.V."/>
            <person name="Kultz D."/>
            <person name="Laforsch C."/>
            <person name="Lindquist E."/>
            <person name="Lopez J."/>
            <person name="Manak J.R."/>
            <person name="Muller J."/>
            <person name="Pangilinan J."/>
            <person name="Patwardhan R.P."/>
            <person name="Pitluck S."/>
            <person name="Pritham E.J."/>
            <person name="Rechtsteiner A."/>
            <person name="Rho M."/>
            <person name="Rogozin I.B."/>
            <person name="Sakarya O."/>
            <person name="Salamov A."/>
            <person name="Schaack S."/>
            <person name="Shapiro H."/>
            <person name="Shiga Y."/>
            <person name="Skalitzky C."/>
            <person name="Smith Z."/>
            <person name="Souvorov A."/>
            <person name="Sung W."/>
            <person name="Tang Z."/>
            <person name="Tsuchiya D."/>
            <person name="Tu H."/>
            <person name="Vos H."/>
            <person name="Wang M."/>
            <person name="Wolf Y.I."/>
            <person name="Yamagata H."/>
            <person name="Yamada T."/>
            <person name="Ye Y."/>
            <person name="Shaw J.R."/>
            <person name="Andrews J."/>
            <person name="Crease T.J."/>
            <person name="Tang H."/>
            <person name="Lucas S.M."/>
            <person name="Robertson H.M."/>
            <person name="Bork P."/>
            <person name="Koonin E.V."/>
            <person name="Zdobnov E.M."/>
            <person name="Grigoriev I.V."/>
            <person name="Lynch M."/>
            <person name="Boore J.L."/>
        </authorList>
    </citation>
    <scope>NUCLEOTIDE SEQUENCE [LARGE SCALE GENOMIC DNA]</scope>
</reference>
<dbReference type="KEGG" id="dpx:DAPPUDRAFT_323426"/>
<evidence type="ECO:0000259" key="4">
    <source>
        <dbReference type="Pfam" id="PF04424"/>
    </source>
</evidence>
<dbReference type="GO" id="GO:1990380">
    <property type="term" value="F:K48-linked deubiquitinase activity"/>
    <property type="evidence" value="ECO:0000318"/>
    <property type="project" value="GO_Central"/>
</dbReference>
<keyword evidence="7" id="KW-1185">Reference proteome</keyword>
<keyword evidence="2" id="KW-0788">Thiol protease</keyword>
<dbReference type="Pfam" id="PF13976">
    <property type="entry name" value="gag_pre-integrs"/>
    <property type="match status" value="1"/>
</dbReference>
<dbReference type="InParanoid" id="E9GYU5"/>
<feature type="domain" description="GAG-pre-integrase" evidence="5">
    <location>
        <begin position="150"/>
        <end position="224"/>
    </location>
</feature>
<protein>
    <recommendedName>
        <fullName evidence="2">Ubiquitin carboxyl-terminal hydrolase</fullName>
        <ecNumber evidence="2">3.4.19.12</ecNumber>
    </recommendedName>
</protein>
<organism evidence="6 7">
    <name type="scientific">Daphnia pulex</name>
    <name type="common">Water flea</name>
    <dbReference type="NCBI Taxonomy" id="6669"/>
    <lineage>
        <taxon>Eukaryota</taxon>
        <taxon>Metazoa</taxon>
        <taxon>Ecdysozoa</taxon>
        <taxon>Arthropoda</taxon>
        <taxon>Crustacea</taxon>
        <taxon>Branchiopoda</taxon>
        <taxon>Diplostraca</taxon>
        <taxon>Cladocera</taxon>
        <taxon>Anomopoda</taxon>
        <taxon>Daphniidae</taxon>
        <taxon>Daphnia</taxon>
    </lineage>
</organism>
<dbReference type="GO" id="GO:0004843">
    <property type="term" value="F:cysteine-type deubiquitinase activity"/>
    <property type="evidence" value="ECO:0007669"/>
    <property type="project" value="UniProtKB-UniRule"/>
</dbReference>
<dbReference type="InterPro" id="IPR007518">
    <property type="entry name" value="MINDY"/>
</dbReference>
<dbReference type="GO" id="GO:0071944">
    <property type="term" value="C:cell periphery"/>
    <property type="evidence" value="ECO:0000318"/>
    <property type="project" value="GO_Central"/>
</dbReference>
<dbReference type="GO" id="GO:0140934">
    <property type="term" value="F:histone deubiquitinase activity"/>
    <property type="evidence" value="ECO:0007669"/>
    <property type="project" value="UniProtKB-UniRule"/>
</dbReference>
<dbReference type="PANTHER" id="PTHR18063:SF6">
    <property type="entry name" value="UBIQUITIN CARBOXYL-TERMINAL HYDROLASE"/>
    <property type="match status" value="1"/>
</dbReference>
<dbReference type="InterPro" id="IPR025724">
    <property type="entry name" value="GAG-pre-integrase_dom"/>
</dbReference>
<dbReference type="EC" id="3.4.19.12" evidence="2"/>
<evidence type="ECO:0000313" key="7">
    <source>
        <dbReference type="Proteomes" id="UP000000305"/>
    </source>
</evidence>
<dbReference type="AlphaFoldDB" id="E9GYU5"/>
<dbReference type="HOGENOM" id="CLU_533477_0_0_1"/>
<dbReference type="GO" id="GO:0006508">
    <property type="term" value="P:proteolysis"/>
    <property type="evidence" value="ECO:0007669"/>
    <property type="project" value="UniProtKB-KW"/>
</dbReference>
<accession>E9GYU5</accession>
<dbReference type="PANTHER" id="PTHR18063">
    <property type="entry name" value="NF-E2 INDUCIBLE PROTEIN"/>
    <property type="match status" value="1"/>
</dbReference>
<sequence>MRLTSMAEELRNLESLLIKQQLIKTILHSLPTIYRACQSAWQSATVPQQRIQNLTVRLIGEDLLRFQIPTHRRRSYPMSQQNISNSPSIPNNSLAEVSGKRGADKGKSLKAVMQTATVSTVSNSESLEKDMVAPEDGNCQMLGERVGLTLYLFAINLCHNIEAEHSEALPSSISPILSTWHRRLAHVSYNTIIKMASSGAVDGLDLANTVVPSEPCTGCAYGKHQRQQFPVGRIRATCTGNLIRNFVNSIIRNLFDMLQVPLYHAWIPNNPATASLLGSSSYSKLHEEMCFLKCFGDDDDSQKIEVLDDFLKSPKVTEIGWQQIGETMRNGESGVFLSDHLFRTYFDETFQTVGMDAVEAELVVEDIPIGITSTTVTIPNGNERVLESWRQMSLEVMLKLAKTEPAAAAALKDATILKRRVVVVSPNVEIVRKCAEKFYKQRLFAFLIHYASTSCTLKCEKLNGQYRATLTVYGEEEPTIAVASHRGAAEINACIRYINAQVVNGYMTWYI</sequence>
<dbReference type="OrthoDB" id="7691805at2759"/>
<evidence type="ECO:0000256" key="2">
    <source>
        <dbReference type="RuleBase" id="RU367139"/>
    </source>
</evidence>
<evidence type="ECO:0000256" key="3">
    <source>
        <dbReference type="SAM" id="MobiDB-lite"/>
    </source>
</evidence>
<keyword evidence="2" id="KW-0378">Hydrolase</keyword>